<sequence>MESRKVGGGNVGKKNPALTDLIRRAADARGWGASHLARAVGVAESGDPARVNRANARRWLTGERAPEYWWPYIAQVLNLDPTNIPSATEHADAPAPDDAGALSPLAALATLSAPELPCEIRPGDIEEVQQAALTLTSWHNLHGGAGLVHQSSTAQLAWAARLLNVPCIPVLHPELFAAVAHLGMVTGAVCFDAFAHHDARRAFAFAATCAEEAGEWHLRGKIYSWRARQAVWLDRPDNALTYAEVGAVRVERLTPTERAMLSTARARAHAKTGDAQATLTAVGEADDAFSHTHPADDPPWMAYYDHAQHQGDTGHALVDLAMATRDPQHVKVAGERLAVATSLHADSYVRSRVFSRTKLATLTMATGDPYEAVQIGTTALEEAARVRSGRADAGLVELARTVKHERATVAVAAELRERIARTIGKGTM</sequence>
<name>A0ABV6TDT0_9ACTN</name>
<evidence type="ECO:0000313" key="1">
    <source>
        <dbReference type="EMBL" id="MFC0843925.1"/>
    </source>
</evidence>
<organism evidence="1 2">
    <name type="scientific">Streptomyces noboritoensis</name>
    <dbReference type="NCBI Taxonomy" id="67337"/>
    <lineage>
        <taxon>Bacteria</taxon>
        <taxon>Bacillati</taxon>
        <taxon>Actinomycetota</taxon>
        <taxon>Actinomycetes</taxon>
        <taxon>Kitasatosporales</taxon>
        <taxon>Streptomycetaceae</taxon>
        <taxon>Streptomyces</taxon>
    </lineage>
</organism>
<keyword evidence="2" id="KW-1185">Reference proteome</keyword>
<dbReference type="RefSeq" id="WP_394317775.1">
    <property type="nucleotide sequence ID" value="NZ_JBHMQV010000009.1"/>
</dbReference>
<accession>A0ABV6TDT0</accession>
<dbReference type="Proteomes" id="UP001589887">
    <property type="component" value="Unassembled WGS sequence"/>
</dbReference>
<gene>
    <name evidence="1" type="ORF">ACFH04_09390</name>
</gene>
<protein>
    <submittedName>
        <fullName evidence="1">XRE family transcriptional regulator</fullName>
    </submittedName>
</protein>
<reference evidence="1 2" key="1">
    <citation type="submission" date="2024-09" db="EMBL/GenBank/DDBJ databases">
        <authorList>
            <person name="Sun Q."/>
            <person name="Mori K."/>
        </authorList>
    </citation>
    <scope>NUCLEOTIDE SEQUENCE [LARGE SCALE GENOMIC DNA]</scope>
    <source>
        <strain evidence="1 2">JCM 4557</strain>
    </source>
</reference>
<evidence type="ECO:0000313" key="2">
    <source>
        <dbReference type="Proteomes" id="UP001589887"/>
    </source>
</evidence>
<proteinExistence type="predicted"/>
<dbReference type="EMBL" id="JBHMQV010000009">
    <property type="protein sequence ID" value="MFC0843925.1"/>
    <property type="molecule type" value="Genomic_DNA"/>
</dbReference>
<comment type="caution">
    <text evidence="1">The sequence shown here is derived from an EMBL/GenBank/DDBJ whole genome shotgun (WGS) entry which is preliminary data.</text>
</comment>